<evidence type="ECO:0000313" key="5">
    <source>
        <dbReference type="EMBL" id="GMG98492.1"/>
    </source>
</evidence>
<dbReference type="PANTHER" id="PTHR11527">
    <property type="entry name" value="HEAT-SHOCK PROTEIN 20 FAMILY MEMBER"/>
    <property type="match status" value="1"/>
</dbReference>
<sequence length="261" mass="29099">MESQAMRRRINTLAAHFARCDDFPAGATRLFTLNCSSGLSTPMRRFDNRTYFAQQGSTSQGCFMRQASVEESKSAQPGSTCFSYFNEDVPNAPEAPMFARPATLEYNLPHLNVGEHAGQNYVLSLPEPPKFAQPEKLTSGEEQIRSSVKMLASQTHGTKWSPSMNVAESGNSYILTVELPGVNISNISVEINDRSLTVKGKRSMKWWKVGSFSNDLLVTYHRREIFQGPYQVVWPLPANANKEGVSAEFVEGILQINIPKR</sequence>
<evidence type="ECO:0000256" key="2">
    <source>
        <dbReference type="PROSITE-ProRule" id="PRU00285"/>
    </source>
</evidence>
<dbReference type="PROSITE" id="PS01031">
    <property type="entry name" value="SHSP"/>
    <property type="match status" value="1"/>
</dbReference>
<feature type="domain" description="SHSP" evidence="4">
    <location>
        <begin position="155"/>
        <end position="261"/>
    </location>
</feature>
<evidence type="ECO:0000256" key="1">
    <source>
        <dbReference type="ARBA" id="ARBA00023016"/>
    </source>
</evidence>
<evidence type="ECO:0000256" key="3">
    <source>
        <dbReference type="RuleBase" id="RU003616"/>
    </source>
</evidence>
<dbReference type="AlphaFoldDB" id="A0AAD3P530"/>
<keyword evidence="6" id="KW-1185">Reference proteome</keyword>
<dbReference type="CDD" id="cd06464">
    <property type="entry name" value="ACD_sHsps-like"/>
    <property type="match status" value="1"/>
</dbReference>
<dbReference type="InterPro" id="IPR002068">
    <property type="entry name" value="A-crystallin/Hsp20_dom"/>
</dbReference>
<gene>
    <name evidence="5" type="ORF">Nepgr_000332</name>
</gene>
<comment type="caution">
    <text evidence="5">The sequence shown here is derived from an EMBL/GenBank/DDBJ whole genome shotgun (WGS) entry which is preliminary data.</text>
</comment>
<dbReference type="Proteomes" id="UP001279734">
    <property type="component" value="Unassembled WGS sequence"/>
</dbReference>
<dbReference type="InterPro" id="IPR008978">
    <property type="entry name" value="HSP20-like_chaperone"/>
</dbReference>
<dbReference type="EMBL" id="BSYO01000001">
    <property type="protein sequence ID" value="GMG98492.1"/>
    <property type="molecule type" value="Genomic_DNA"/>
</dbReference>
<name>A0AAD3P530_NEPGR</name>
<dbReference type="Pfam" id="PF00011">
    <property type="entry name" value="HSP20"/>
    <property type="match status" value="1"/>
</dbReference>
<dbReference type="Gene3D" id="2.60.40.790">
    <property type="match status" value="1"/>
</dbReference>
<protein>
    <recommendedName>
        <fullName evidence="4">SHSP domain-containing protein</fullName>
    </recommendedName>
</protein>
<organism evidence="5 6">
    <name type="scientific">Nepenthes gracilis</name>
    <name type="common">Slender pitcher plant</name>
    <dbReference type="NCBI Taxonomy" id="150966"/>
    <lineage>
        <taxon>Eukaryota</taxon>
        <taxon>Viridiplantae</taxon>
        <taxon>Streptophyta</taxon>
        <taxon>Embryophyta</taxon>
        <taxon>Tracheophyta</taxon>
        <taxon>Spermatophyta</taxon>
        <taxon>Magnoliopsida</taxon>
        <taxon>eudicotyledons</taxon>
        <taxon>Gunneridae</taxon>
        <taxon>Pentapetalae</taxon>
        <taxon>Caryophyllales</taxon>
        <taxon>Nepenthaceae</taxon>
        <taxon>Nepenthes</taxon>
    </lineage>
</organism>
<comment type="similarity">
    <text evidence="2 3">Belongs to the small heat shock protein (HSP20) family.</text>
</comment>
<keyword evidence="1" id="KW-0346">Stress response</keyword>
<accession>A0AAD3P530</accession>
<evidence type="ECO:0000313" key="6">
    <source>
        <dbReference type="Proteomes" id="UP001279734"/>
    </source>
</evidence>
<evidence type="ECO:0000259" key="4">
    <source>
        <dbReference type="PROSITE" id="PS01031"/>
    </source>
</evidence>
<dbReference type="InterPro" id="IPR031107">
    <property type="entry name" value="Small_HSP"/>
</dbReference>
<proteinExistence type="inferred from homology"/>
<dbReference type="SUPFAM" id="SSF49764">
    <property type="entry name" value="HSP20-like chaperones"/>
    <property type="match status" value="1"/>
</dbReference>
<reference evidence="5" key="1">
    <citation type="submission" date="2023-05" db="EMBL/GenBank/DDBJ databases">
        <title>Nepenthes gracilis genome sequencing.</title>
        <authorList>
            <person name="Fukushima K."/>
        </authorList>
    </citation>
    <scope>NUCLEOTIDE SEQUENCE</scope>
    <source>
        <strain evidence="5">SING2019-196</strain>
    </source>
</reference>